<name>A0A0D2HS40_CLAB1</name>
<accession>A0A0D2HS40</accession>
<proteinExistence type="predicted"/>
<dbReference type="HOGENOM" id="CLU_894557_0_0_1"/>
<gene>
    <name evidence="1" type="ORF">Z519_03362</name>
</gene>
<dbReference type="EMBL" id="KN846983">
    <property type="protein sequence ID" value="KIW96293.1"/>
    <property type="molecule type" value="Genomic_DNA"/>
</dbReference>
<dbReference type="Proteomes" id="UP000053789">
    <property type="component" value="Unassembled WGS sequence"/>
</dbReference>
<reference evidence="1" key="1">
    <citation type="submission" date="2015-01" db="EMBL/GenBank/DDBJ databases">
        <title>The Genome Sequence of Cladophialophora bantiana CBS 173.52.</title>
        <authorList>
            <consortium name="The Broad Institute Genomics Platform"/>
            <person name="Cuomo C."/>
            <person name="de Hoog S."/>
            <person name="Gorbushina A."/>
            <person name="Stielow B."/>
            <person name="Teixiera M."/>
            <person name="Abouelleil A."/>
            <person name="Chapman S.B."/>
            <person name="Priest M."/>
            <person name="Young S.K."/>
            <person name="Wortman J."/>
            <person name="Nusbaum C."/>
            <person name="Birren B."/>
        </authorList>
    </citation>
    <scope>NUCLEOTIDE SEQUENCE [LARGE SCALE GENOMIC DNA]</scope>
    <source>
        <strain evidence="1">CBS 173.52</strain>
    </source>
</reference>
<protein>
    <submittedName>
        <fullName evidence="1">Uncharacterized protein</fullName>
    </submittedName>
</protein>
<keyword evidence="2" id="KW-1185">Reference proteome</keyword>
<evidence type="ECO:0000313" key="2">
    <source>
        <dbReference type="Proteomes" id="UP000053789"/>
    </source>
</evidence>
<dbReference type="AlphaFoldDB" id="A0A0D2HS40"/>
<organism evidence="1 2">
    <name type="scientific">Cladophialophora bantiana (strain ATCC 10958 / CBS 173.52 / CDC B-1940 / NIH 8579)</name>
    <name type="common">Xylohypha bantiana</name>
    <dbReference type="NCBI Taxonomy" id="1442370"/>
    <lineage>
        <taxon>Eukaryota</taxon>
        <taxon>Fungi</taxon>
        <taxon>Dikarya</taxon>
        <taxon>Ascomycota</taxon>
        <taxon>Pezizomycotina</taxon>
        <taxon>Eurotiomycetes</taxon>
        <taxon>Chaetothyriomycetidae</taxon>
        <taxon>Chaetothyriales</taxon>
        <taxon>Herpotrichiellaceae</taxon>
        <taxon>Cladophialophora</taxon>
    </lineage>
</organism>
<dbReference type="VEuPathDB" id="FungiDB:Z519_03362"/>
<evidence type="ECO:0000313" key="1">
    <source>
        <dbReference type="EMBL" id="KIW96293.1"/>
    </source>
</evidence>
<dbReference type="RefSeq" id="XP_016622962.1">
    <property type="nucleotide sequence ID" value="XM_016761112.1"/>
</dbReference>
<dbReference type="OrthoDB" id="5393187at2759"/>
<sequence>MPYHEEDTYYLYRRGHDLKLGHLLLGNYKTPTQVPHCPMTTLSPSELSTWATVTEQYGTFTDAQGWSIKTEVEAFGTGRIGGGQTWEKSNIVVAKSGKRVEIQGHKVRDFFQQKVLAAPGVKEHLKRWLTISRTKYLLTKAGLRPKPDIWCLTGLFELSDVTVTTVFRKNPSVGFSISSAMVAALSGGTVPIGATIELGQDVTVKCDNRYPETRVWAAQYQLINSMPVLRVDGDEAIPINYIEVYPDYTYTKGKVLGDEDDQDEAFELEVEPVEEEEIDVDGFDGEYWEAYRDAEEMTKKLNGLTDADA</sequence>
<dbReference type="GeneID" id="27696290"/>